<sequence length="114" mass="12713">MAESPSKHYFNSLFAGLYEDFLNLKDVGRRFNRDVPQGREHRFTIRQEKELFSFINKVINGFEDSQGFSCKNAVDVTDGVGEGVSSVVVDSSGSNPRLGFGDVSSKDDEVCDYC</sequence>
<organism evidence="2 4">
    <name type="scientific">Araneus ventricosus</name>
    <name type="common">Orbweaver spider</name>
    <name type="synonym">Epeira ventricosa</name>
    <dbReference type="NCBI Taxonomy" id="182803"/>
    <lineage>
        <taxon>Eukaryota</taxon>
        <taxon>Metazoa</taxon>
        <taxon>Ecdysozoa</taxon>
        <taxon>Arthropoda</taxon>
        <taxon>Chelicerata</taxon>
        <taxon>Arachnida</taxon>
        <taxon>Araneae</taxon>
        <taxon>Araneomorphae</taxon>
        <taxon>Entelegynae</taxon>
        <taxon>Araneoidea</taxon>
        <taxon>Araneidae</taxon>
        <taxon>Araneus</taxon>
    </lineage>
</organism>
<evidence type="ECO:0000256" key="1">
    <source>
        <dbReference type="SAM" id="MobiDB-lite"/>
    </source>
</evidence>
<evidence type="ECO:0000313" key="2">
    <source>
        <dbReference type="EMBL" id="GBM68706.1"/>
    </source>
</evidence>
<evidence type="ECO:0000313" key="4">
    <source>
        <dbReference type="Proteomes" id="UP000499080"/>
    </source>
</evidence>
<feature type="region of interest" description="Disordered" evidence="1">
    <location>
        <begin position="87"/>
        <end position="114"/>
    </location>
</feature>
<dbReference type="Proteomes" id="UP000499080">
    <property type="component" value="Unassembled WGS sequence"/>
</dbReference>
<keyword evidence="4" id="KW-1185">Reference proteome</keyword>
<accession>A0A4Y2HTH5</accession>
<proteinExistence type="predicted"/>
<evidence type="ECO:0000313" key="3">
    <source>
        <dbReference type="EMBL" id="GBM70099.1"/>
    </source>
</evidence>
<dbReference type="AlphaFoldDB" id="A0A4Y2HTH5"/>
<name>A0A4Y2HTH5_ARAVE</name>
<dbReference type="EMBL" id="BGPR01104550">
    <property type="protein sequence ID" value="GBM70099.1"/>
    <property type="molecule type" value="Genomic_DNA"/>
</dbReference>
<reference evidence="2 4" key="1">
    <citation type="journal article" date="2019" name="Sci. Rep.">
        <title>Orb-weaving spider Araneus ventricosus genome elucidates the spidroin gene catalogue.</title>
        <authorList>
            <person name="Kono N."/>
            <person name="Nakamura H."/>
            <person name="Ohtoshi R."/>
            <person name="Moran D.A.P."/>
            <person name="Shinohara A."/>
            <person name="Yoshida Y."/>
            <person name="Fujiwara M."/>
            <person name="Mori M."/>
            <person name="Tomita M."/>
            <person name="Arakawa K."/>
        </authorList>
    </citation>
    <scope>NUCLEOTIDE SEQUENCE [LARGE SCALE GENOMIC DNA]</scope>
</reference>
<comment type="caution">
    <text evidence="2">The sequence shown here is derived from an EMBL/GenBank/DDBJ whole genome shotgun (WGS) entry which is preliminary data.</text>
</comment>
<gene>
    <name evidence="2" type="ORF">AVEN_209267_1</name>
    <name evidence="3" type="ORF">AVEN_252222_1</name>
</gene>
<dbReference type="EMBL" id="BGPR01104156">
    <property type="protein sequence ID" value="GBM68706.1"/>
    <property type="molecule type" value="Genomic_DNA"/>
</dbReference>
<protein>
    <submittedName>
        <fullName evidence="2">Uncharacterized protein</fullName>
    </submittedName>
</protein>